<dbReference type="InterPro" id="IPR013785">
    <property type="entry name" value="Aldolase_TIM"/>
</dbReference>
<name>A0ABU0R899_9MICO</name>
<comment type="caution">
    <text evidence="7">The sequence shown here is derived from an EMBL/GenBank/DDBJ whole genome shotgun (WGS) entry which is preliminary data.</text>
</comment>
<dbReference type="Pfam" id="PF16875">
    <property type="entry name" value="Glyco_hydro_36N"/>
    <property type="match status" value="1"/>
</dbReference>
<dbReference type="Gene3D" id="2.70.98.60">
    <property type="entry name" value="alpha-galactosidase from lactobacil brevis"/>
    <property type="match status" value="1"/>
</dbReference>
<evidence type="ECO:0000256" key="3">
    <source>
        <dbReference type="ARBA" id="ARBA00022801"/>
    </source>
</evidence>
<evidence type="ECO:0000313" key="8">
    <source>
        <dbReference type="Proteomes" id="UP001239083"/>
    </source>
</evidence>
<dbReference type="EC" id="3.2.1.22" evidence="2"/>
<evidence type="ECO:0000256" key="4">
    <source>
        <dbReference type="ARBA" id="ARBA00023295"/>
    </source>
</evidence>
<dbReference type="InterPro" id="IPR050985">
    <property type="entry name" value="Alpha-glycosidase_related"/>
</dbReference>
<dbReference type="Pfam" id="PF02065">
    <property type="entry name" value="Melibiase"/>
    <property type="match status" value="1"/>
</dbReference>
<dbReference type="Proteomes" id="UP001239083">
    <property type="component" value="Unassembled WGS sequence"/>
</dbReference>
<dbReference type="Gene3D" id="3.20.20.70">
    <property type="entry name" value="Aldolase class I"/>
    <property type="match status" value="1"/>
</dbReference>
<feature type="region of interest" description="Disordered" evidence="5">
    <location>
        <begin position="497"/>
        <end position="606"/>
    </location>
</feature>
<comment type="catalytic activity">
    <reaction evidence="1">
        <text>Hydrolysis of terminal, non-reducing alpha-D-galactose residues in alpha-D-galactosides, including galactose oligosaccharides, galactomannans and galactolipids.</text>
        <dbReference type="EC" id="3.2.1.22"/>
    </reaction>
</comment>
<sequence length="606" mass="66770">MTSRWVLNTARSTYAVSLALDDTVLVLDYFGPATDLVPAWEPQSMPPIMSTFADYAPVEFAALGTRNVHGSELIVEYPDAVRGSRFRYVDHRFDEGAEGTHLAVRFADERGLEVEQHIRARSSSDVVERWVVFRDARETGEPIRLARAFTGAVSINAPAGARIDYLAGGYLREMFPRSVDLEVGTLRIGSRQGLTSHLFAPTMSVRVLGHDGEPDPAAGVLGIALAWSGSWAMQAEAHPNGLVRVSAGLDDEGTTLVLTPGREIESPRILALHTSGGPDELARAWHRYQRTEVLRSTSGYHRPVVYNSWEATELDVRADHQLELADVAAELGAEVFVVDDGWFAGRIDGNSGLGDWTADPGAFLDGLAAFGQRVIARGLRFGLWIEPEGVSPDSDLLREHPNWVYEENGLPQAAVRSQYVLDLGNPAAYSWIERTLRRLLTDHPITYLKWDMTRPVTSPGSHGGGPSFEWSLAHTHAYYRLLEMIRREFPHVTVEGCAGGGGRVRQRGPRPGRRGLGERRHRAPRSPARARRVPPRLPSGDHVVLGHHGAGHARSGAVLPGVQVRRRDGGRARPQRRPAPVDARRTRHRTVDDRVVPRAQAGVAQR</sequence>
<feature type="compositionally biased region" description="Low complexity" evidence="5">
    <location>
        <begin position="552"/>
        <end position="563"/>
    </location>
</feature>
<dbReference type="SUPFAM" id="SSF51445">
    <property type="entry name" value="(Trans)glycosidases"/>
    <property type="match status" value="1"/>
</dbReference>
<evidence type="ECO:0000256" key="5">
    <source>
        <dbReference type="SAM" id="MobiDB-lite"/>
    </source>
</evidence>
<dbReference type="InterPro" id="IPR038417">
    <property type="entry name" value="Alpga-gal_N_sf"/>
</dbReference>
<keyword evidence="8" id="KW-1185">Reference proteome</keyword>
<keyword evidence="4 7" id="KW-0326">Glycosidase</keyword>
<dbReference type="GO" id="GO:0004557">
    <property type="term" value="F:alpha-galactosidase activity"/>
    <property type="evidence" value="ECO:0007669"/>
    <property type="project" value="UniProtKB-EC"/>
</dbReference>
<dbReference type="PANTHER" id="PTHR43053">
    <property type="entry name" value="GLYCOSIDASE FAMILY 31"/>
    <property type="match status" value="1"/>
</dbReference>
<dbReference type="EMBL" id="JAUSYY010000001">
    <property type="protein sequence ID" value="MDQ0893997.1"/>
    <property type="molecule type" value="Genomic_DNA"/>
</dbReference>
<feature type="compositionally biased region" description="Basic residues" evidence="5">
    <location>
        <begin position="504"/>
        <end position="534"/>
    </location>
</feature>
<protein>
    <recommendedName>
        <fullName evidence="2">alpha-galactosidase</fullName>
        <ecNumber evidence="2">3.2.1.22</ecNumber>
    </recommendedName>
</protein>
<dbReference type="CDD" id="cd14791">
    <property type="entry name" value="GH36"/>
    <property type="match status" value="1"/>
</dbReference>
<dbReference type="InterPro" id="IPR031704">
    <property type="entry name" value="Glyco_hydro_36_N"/>
</dbReference>
<organism evidence="7 8">
    <name type="scientific">Agromyces ramosus</name>
    <dbReference type="NCBI Taxonomy" id="33879"/>
    <lineage>
        <taxon>Bacteria</taxon>
        <taxon>Bacillati</taxon>
        <taxon>Actinomycetota</taxon>
        <taxon>Actinomycetes</taxon>
        <taxon>Micrococcales</taxon>
        <taxon>Microbacteriaceae</taxon>
        <taxon>Agromyces</taxon>
    </lineage>
</organism>
<dbReference type="PRINTS" id="PR00743">
    <property type="entry name" value="GLHYDRLASE36"/>
</dbReference>
<feature type="domain" description="Glycosyl hydrolase family 36 N-terminal" evidence="6">
    <location>
        <begin position="28"/>
        <end position="255"/>
    </location>
</feature>
<proteinExistence type="predicted"/>
<evidence type="ECO:0000259" key="6">
    <source>
        <dbReference type="Pfam" id="PF16875"/>
    </source>
</evidence>
<dbReference type="InterPro" id="IPR017853">
    <property type="entry name" value="GH"/>
</dbReference>
<evidence type="ECO:0000256" key="1">
    <source>
        <dbReference type="ARBA" id="ARBA00001255"/>
    </source>
</evidence>
<evidence type="ECO:0000256" key="2">
    <source>
        <dbReference type="ARBA" id="ARBA00012755"/>
    </source>
</evidence>
<dbReference type="PANTHER" id="PTHR43053:SF3">
    <property type="entry name" value="ALPHA-GALACTOSIDASE C-RELATED"/>
    <property type="match status" value="1"/>
</dbReference>
<dbReference type="InterPro" id="IPR002252">
    <property type="entry name" value="Glyco_hydro_36"/>
</dbReference>
<accession>A0ABU0R899</accession>
<keyword evidence="3 7" id="KW-0378">Hydrolase</keyword>
<evidence type="ECO:0000313" key="7">
    <source>
        <dbReference type="EMBL" id="MDQ0893997.1"/>
    </source>
</evidence>
<reference evidence="7 8" key="1">
    <citation type="submission" date="2023-07" db="EMBL/GenBank/DDBJ databases">
        <title>Comparative genomics of wheat-associated soil bacteria to identify genetic determinants of phenazine resistance.</title>
        <authorList>
            <person name="Mouncey N."/>
        </authorList>
    </citation>
    <scope>NUCLEOTIDE SEQUENCE [LARGE SCALE GENOMIC DNA]</scope>
    <source>
        <strain evidence="7 8">V3I3</strain>
    </source>
</reference>
<gene>
    <name evidence="7" type="ORF">QFZ26_001552</name>
</gene>